<protein>
    <submittedName>
        <fullName evidence="4">Response regulator</fullName>
    </submittedName>
</protein>
<evidence type="ECO:0000256" key="2">
    <source>
        <dbReference type="PROSITE-ProRule" id="PRU00169"/>
    </source>
</evidence>
<comment type="caution">
    <text evidence="2">Lacks conserved residue(s) required for the propagation of feature annotation.</text>
</comment>
<keyword evidence="5" id="KW-1185">Reference proteome</keyword>
<reference evidence="4 5" key="1">
    <citation type="submission" date="2019-04" db="EMBL/GenBank/DDBJ databases">
        <title>Chitiniphilus eburnea sp. nov., a novel chitinolytic bacterium isolated from aquaculture sludge.</title>
        <authorList>
            <person name="Sheng M."/>
        </authorList>
    </citation>
    <scope>NUCLEOTIDE SEQUENCE [LARGE SCALE GENOMIC DNA]</scope>
    <source>
        <strain evidence="4 5">HX-2-15</strain>
    </source>
</reference>
<evidence type="ECO:0000313" key="4">
    <source>
        <dbReference type="EMBL" id="TJZ74212.1"/>
    </source>
</evidence>
<dbReference type="InterPro" id="IPR001789">
    <property type="entry name" value="Sig_transdc_resp-reg_receiver"/>
</dbReference>
<evidence type="ECO:0000313" key="5">
    <source>
        <dbReference type="Proteomes" id="UP000310016"/>
    </source>
</evidence>
<comment type="caution">
    <text evidence="4">The sequence shown here is derived from an EMBL/GenBank/DDBJ whole genome shotgun (WGS) entry which is preliminary data.</text>
</comment>
<feature type="domain" description="Response regulatory" evidence="3">
    <location>
        <begin position="3"/>
        <end position="132"/>
    </location>
</feature>
<evidence type="ECO:0000256" key="1">
    <source>
        <dbReference type="ARBA" id="ARBA00022553"/>
    </source>
</evidence>
<dbReference type="AlphaFoldDB" id="A0A4U0Q2F4"/>
<keyword evidence="1" id="KW-0597">Phosphoprotein</keyword>
<accession>A0A4U0Q2F4</accession>
<dbReference type="OrthoDB" id="9800897at2"/>
<dbReference type="PANTHER" id="PTHR44591:SF3">
    <property type="entry name" value="RESPONSE REGULATORY DOMAIN-CONTAINING PROTEIN"/>
    <property type="match status" value="1"/>
</dbReference>
<dbReference type="GO" id="GO:0000160">
    <property type="term" value="P:phosphorelay signal transduction system"/>
    <property type="evidence" value="ECO:0007669"/>
    <property type="project" value="InterPro"/>
</dbReference>
<name>A0A4U0Q2F4_9NEIS</name>
<evidence type="ECO:0000259" key="3">
    <source>
        <dbReference type="PROSITE" id="PS50110"/>
    </source>
</evidence>
<sequence>MKKVLLIDKDSALCDSLAEQLAVHGYTVRCAHSSVEGRKLALQEKPDAIITEAMLETDTAGFELVYQIRDDRPDSRYAAIRDTPILLLTAIDQLTHFRFSLNEKQSYLPTISGMLSKPAQIETLLGKLNEMVE</sequence>
<organism evidence="4 5">
    <name type="scientific">Chitiniphilus eburneus</name>
    <dbReference type="NCBI Taxonomy" id="2571148"/>
    <lineage>
        <taxon>Bacteria</taxon>
        <taxon>Pseudomonadati</taxon>
        <taxon>Pseudomonadota</taxon>
        <taxon>Betaproteobacteria</taxon>
        <taxon>Neisseriales</taxon>
        <taxon>Chitinibacteraceae</taxon>
        <taxon>Chitiniphilus</taxon>
    </lineage>
</organism>
<dbReference type="SMART" id="SM00448">
    <property type="entry name" value="REC"/>
    <property type="match status" value="1"/>
</dbReference>
<dbReference type="RefSeq" id="WP_136772736.1">
    <property type="nucleotide sequence ID" value="NZ_CP156074.1"/>
</dbReference>
<dbReference type="Pfam" id="PF00072">
    <property type="entry name" value="Response_reg"/>
    <property type="match status" value="1"/>
</dbReference>
<dbReference type="InterPro" id="IPR050595">
    <property type="entry name" value="Bact_response_regulator"/>
</dbReference>
<dbReference type="PANTHER" id="PTHR44591">
    <property type="entry name" value="STRESS RESPONSE REGULATOR PROTEIN 1"/>
    <property type="match status" value="1"/>
</dbReference>
<dbReference type="SUPFAM" id="SSF52172">
    <property type="entry name" value="CheY-like"/>
    <property type="match status" value="1"/>
</dbReference>
<proteinExistence type="predicted"/>
<dbReference type="Gene3D" id="3.40.50.2300">
    <property type="match status" value="1"/>
</dbReference>
<gene>
    <name evidence="4" type="ORF">FAZ21_07950</name>
</gene>
<dbReference type="InterPro" id="IPR011006">
    <property type="entry name" value="CheY-like_superfamily"/>
</dbReference>
<dbReference type="Proteomes" id="UP000310016">
    <property type="component" value="Unassembled WGS sequence"/>
</dbReference>
<dbReference type="PROSITE" id="PS50110">
    <property type="entry name" value="RESPONSE_REGULATORY"/>
    <property type="match status" value="1"/>
</dbReference>
<dbReference type="EMBL" id="SUMF01000006">
    <property type="protein sequence ID" value="TJZ74212.1"/>
    <property type="molecule type" value="Genomic_DNA"/>
</dbReference>